<protein>
    <submittedName>
        <fullName evidence="6">RND family efflux transporter MFP subunit</fullName>
    </submittedName>
</protein>
<evidence type="ECO:0000256" key="3">
    <source>
        <dbReference type="SAM" id="SignalP"/>
    </source>
</evidence>
<proteinExistence type="inferred from homology"/>
<dbReference type="EMBL" id="QPJW01000014">
    <property type="protein sequence ID" value="RCX15604.1"/>
    <property type="molecule type" value="Genomic_DNA"/>
</dbReference>
<dbReference type="RefSeq" id="WP_114498625.1">
    <property type="nucleotide sequence ID" value="NZ_QPJW01000014.1"/>
</dbReference>
<dbReference type="Gene3D" id="1.10.287.470">
    <property type="entry name" value="Helix hairpin bin"/>
    <property type="match status" value="1"/>
</dbReference>
<evidence type="ECO:0000256" key="1">
    <source>
        <dbReference type="ARBA" id="ARBA00009477"/>
    </source>
</evidence>
<dbReference type="InterPro" id="IPR058647">
    <property type="entry name" value="BSH_CzcB-like"/>
</dbReference>
<keyword evidence="7" id="KW-1185">Reference proteome</keyword>
<dbReference type="PROSITE" id="PS51257">
    <property type="entry name" value="PROKAR_LIPOPROTEIN"/>
    <property type="match status" value="1"/>
</dbReference>
<feature type="signal peptide" evidence="3">
    <location>
        <begin position="1"/>
        <end position="23"/>
    </location>
</feature>
<dbReference type="NCBIfam" id="TIGR01730">
    <property type="entry name" value="RND_mfp"/>
    <property type="match status" value="1"/>
</dbReference>
<dbReference type="GO" id="GO:1990281">
    <property type="term" value="C:efflux pump complex"/>
    <property type="evidence" value="ECO:0007669"/>
    <property type="project" value="TreeGrafter"/>
</dbReference>
<feature type="chain" id="PRO_5038444729" evidence="3">
    <location>
        <begin position="24"/>
        <end position="351"/>
    </location>
</feature>
<keyword evidence="2" id="KW-0813">Transport</keyword>
<comment type="caution">
    <text evidence="6">The sequence shown here is derived from an EMBL/GenBank/DDBJ whole genome shotgun (WGS) entry which is preliminary data.</text>
</comment>
<evidence type="ECO:0000256" key="2">
    <source>
        <dbReference type="ARBA" id="ARBA00022448"/>
    </source>
</evidence>
<dbReference type="FunFam" id="2.40.420.20:FF:000006">
    <property type="entry name" value="RND family efflux transporter MFP subunit"/>
    <property type="match status" value="1"/>
</dbReference>
<gene>
    <name evidence="6" type="ORF">DFP94_11452</name>
</gene>
<dbReference type="Gene3D" id="2.40.30.170">
    <property type="match status" value="1"/>
</dbReference>
<dbReference type="Gene3D" id="2.40.50.100">
    <property type="match status" value="2"/>
</dbReference>
<dbReference type="Pfam" id="PF25973">
    <property type="entry name" value="BSH_CzcB"/>
    <property type="match status" value="1"/>
</dbReference>
<organism evidence="6 7">
    <name type="scientific">Fontibacillus phaseoli</name>
    <dbReference type="NCBI Taxonomy" id="1416533"/>
    <lineage>
        <taxon>Bacteria</taxon>
        <taxon>Bacillati</taxon>
        <taxon>Bacillota</taxon>
        <taxon>Bacilli</taxon>
        <taxon>Bacillales</taxon>
        <taxon>Paenibacillaceae</taxon>
        <taxon>Fontibacillus</taxon>
    </lineage>
</organism>
<evidence type="ECO:0000313" key="6">
    <source>
        <dbReference type="EMBL" id="RCX15604.1"/>
    </source>
</evidence>
<dbReference type="OrthoDB" id="1633529at2"/>
<keyword evidence="3" id="KW-0732">Signal</keyword>
<evidence type="ECO:0000313" key="7">
    <source>
        <dbReference type="Proteomes" id="UP000253090"/>
    </source>
</evidence>
<dbReference type="InterPro" id="IPR006143">
    <property type="entry name" value="RND_pump_MFP"/>
</dbReference>
<dbReference type="AlphaFoldDB" id="A0A369B7F2"/>
<accession>A0A369B7F2</accession>
<dbReference type="SUPFAM" id="SSF111369">
    <property type="entry name" value="HlyD-like secretion proteins"/>
    <property type="match status" value="1"/>
</dbReference>
<name>A0A369B7F2_9BACL</name>
<evidence type="ECO:0000259" key="4">
    <source>
        <dbReference type="Pfam" id="PF25973"/>
    </source>
</evidence>
<dbReference type="PANTHER" id="PTHR30469:SF15">
    <property type="entry name" value="HLYD FAMILY OF SECRETION PROTEINS"/>
    <property type="match status" value="1"/>
</dbReference>
<reference evidence="6 7" key="1">
    <citation type="submission" date="2018-07" db="EMBL/GenBank/DDBJ databases">
        <title>Genomic Encyclopedia of Type Strains, Phase III (KMG-III): the genomes of soil and plant-associated and newly described type strains.</title>
        <authorList>
            <person name="Whitman W."/>
        </authorList>
    </citation>
    <scope>NUCLEOTIDE SEQUENCE [LARGE SCALE GENOMIC DNA]</scope>
    <source>
        <strain evidence="6 7">CECT 8333</strain>
    </source>
</reference>
<dbReference type="Proteomes" id="UP000253090">
    <property type="component" value="Unassembled WGS sequence"/>
</dbReference>
<dbReference type="Pfam" id="PF25989">
    <property type="entry name" value="YknX_C"/>
    <property type="match status" value="1"/>
</dbReference>
<dbReference type="InterPro" id="IPR058637">
    <property type="entry name" value="YknX-like_C"/>
</dbReference>
<dbReference type="Gene3D" id="2.40.420.20">
    <property type="match status" value="1"/>
</dbReference>
<sequence>MNSRTWHKLMLGSAMLAMVAITAAGCTKAEEQKPLVQTNVTQKPSVKVDTADLRTIGDPQEVVAEIVASDQREVVAKASGDVKRVLKQRGDQVKKGELLFELDTTDVLLQKQKAEISLRTAQQSLKSGLFNNPDDPDALQPLKDQIQLAQIGIQEANRMLENYKVEAPISGILTDFSVKSGMTISPGNVGVIQQINPVKIKANITEEYAELVKGKMELSFYSASQPDTLQKAKIVYFADIMDTQQRTYALELQTDNAKLVWKPGAKVQLRITEEAEQKVLTIPTTAIIREESGTFVYVNAAGKAEKRQVELGRLNGMYQEVTQGLKQGEQIIVSGQHQLKDKQEIDTVPAK</sequence>
<comment type="similarity">
    <text evidence="1">Belongs to the membrane fusion protein (MFP) (TC 8.A.1) family.</text>
</comment>
<evidence type="ECO:0000259" key="5">
    <source>
        <dbReference type="Pfam" id="PF25989"/>
    </source>
</evidence>
<dbReference type="GO" id="GO:0015562">
    <property type="term" value="F:efflux transmembrane transporter activity"/>
    <property type="evidence" value="ECO:0007669"/>
    <property type="project" value="TreeGrafter"/>
</dbReference>
<feature type="domain" description="CzcB-like barrel-sandwich hybrid" evidence="4">
    <location>
        <begin position="73"/>
        <end position="185"/>
    </location>
</feature>
<dbReference type="PANTHER" id="PTHR30469">
    <property type="entry name" value="MULTIDRUG RESISTANCE PROTEIN MDTA"/>
    <property type="match status" value="1"/>
</dbReference>
<feature type="domain" description="YknX-like C-terminal permuted SH3-like" evidence="5">
    <location>
        <begin position="279"/>
        <end position="345"/>
    </location>
</feature>